<dbReference type="InterPro" id="IPR036249">
    <property type="entry name" value="Thioredoxin-like_sf"/>
</dbReference>
<comment type="subunit">
    <text evidence="6">Homodimer.</text>
</comment>
<dbReference type="PROSITE" id="PS51352">
    <property type="entry name" value="THIOREDOXIN_2"/>
    <property type="match status" value="1"/>
</dbReference>
<keyword evidence="9" id="KW-1185">Reference proteome</keyword>
<dbReference type="InterPro" id="IPR013740">
    <property type="entry name" value="Redoxin"/>
</dbReference>
<organism evidence="8 9">
    <name type="scientific">Acetobacteroides hydrogenigenes</name>
    <dbReference type="NCBI Taxonomy" id="979970"/>
    <lineage>
        <taxon>Bacteria</taxon>
        <taxon>Pseudomonadati</taxon>
        <taxon>Bacteroidota</taxon>
        <taxon>Bacteroidia</taxon>
        <taxon>Bacteroidales</taxon>
        <taxon>Rikenellaceae</taxon>
        <taxon>Acetobacteroides</taxon>
    </lineage>
</organism>
<dbReference type="PANTHER" id="PTHR43110">
    <property type="entry name" value="THIOL PEROXIDASE"/>
    <property type="match status" value="1"/>
</dbReference>
<dbReference type="EMBL" id="SLWB01000013">
    <property type="protein sequence ID" value="TCN64493.1"/>
    <property type="molecule type" value="Genomic_DNA"/>
</dbReference>
<dbReference type="InterPro" id="IPR002065">
    <property type="entry name" value="TPX"/>
</dbReference>
<dbReference type="PROSITE" id="PS01265">
    <property type="entry name" value="TPX"/>
    <property type="match status" value="1"/>
</dbReference>
<proteinExistence type="inferred from homology"/>
<dbReference type="CDD" id="cd03014">
    <property type="entry name" value="PRX_Atyp2cys"/>
    <property type="match status" value="1"/>
</dbReference>
<dbReference type="Gene3D" id="3.40.30.10">
    <property type="entry name" value="Glutaredoxin"/>
    <property type="match status" value="1"/>
</dbReference>
<evidence type="ECO:0000256" key="5">
    <source>
        <dbReference type="ARBA" id="ARBA00023284"/>
    </source>
</evidence>
<evidence type="ECO:0000313" key="8">
    <source>
        <dbReference type="EMBL" id="TCN64493.1"/>
    </source>
</evidence>
<comment type="caution">
    <text evidence="8">The sequence shown here is derived from an EMBL/GenBank/DDBJ whole genome shotgun (WGS) entry which is preliminary data.</text>
</comment>
<gene>
    <name evidence="6" type="primary">tpx</name>
    <name evidence="8" type="ORF">CLV25_11317</name>
</gene>
<evidence type="ECO:0000256" key="1">
    <source>
        <dbReference type="ARBA" id="ARBA00022559"/>
    </source>
</evidence>
<dbReference type="GO" id="GO:0008379">
    <property type="term" value="F:thioredoxin peroxidase activity"/>
    <property type="evidence" value="ECO:0007669"/>
    <property type="project" value="UniProtKB-UniRule"/>
</dbReference>
<feature type="domain" description="Thioredoxin" evidence="7">
    <location>
        <begin position="22"/>
        <end position="171"/>
    </location>
</feature>
<keyword evidence="4" id="KW-1015">Disulfide bond</keyword>
<dbReference type="Proteomes" id="UP000294830">
    <property type="component" value="Unassembled WGS sequence"/>
</dbReference>
<keyword evidence="1 6" id="KW-0575">Peroxidase</keyword>
<dbReference type="InterPro" id="IPR018219">
    <property type="entry name" value="Tpx_CS"/>
</dbReference>
<dbReference type="RefSeq" id="WP_131839919.1">
    <property type="nucleotide sequence ID" value="NZ_SLWB01000013.1"/>
</dbReference>
<keyword evidence="2 6" id="KW-0049">Antioxidant</keyword>
<dbReference type="AlphaFoldDB" id="A0A4R2E8H5"/>
<comment type="similarity">
    <text evidence="6">Belongs to the peroxiredoxin family. Tpx subfamily.</text>
</comment>
<dbReference type="SUPFAM" id="SSF52833">
    <property type="entry name" value="Thioredoxin-like"/>
    <property type="match status" value="1"/>
</dbReference>
<protein>
    <recommendedName>
        <fullName evidence="6">Thiol peroxidase</fullName>
        <shortName evidence="6">Tpx</shortName>
        <ecNumber evidence="6">1.11.1.24</ecNumber>
    </recommendedName>
    <alternativeName>
        <fullName evidence="6">Peroxiredoxin tpx</fullName>
        <shortName evidence="6">Prx</shortName>
    </alternativeName>
    <alternativeName>
        <fullName evidence="6">Thioredoxin peroxidase</fullName>
    </alternativeName>
    <alternativeName>
        <fullName evidence="6">Thioredoxin-dependent peroxiredoxin</fullName>
    </alternativeName>
</protein>
<dbReference type="InterPro" id="IPR050455">
    <property type="entry name" value="Tpx_Peroxidase_subfamily"/>
</dbReference>
<dbReference type="HAMAP" id="MF_00269">
    <property type="entry name" value="Tpx"/>
    <property type="match status" value="1"/>
</dbReference>
<comment type="function">
    <text evidence="6">Thiol-specific peroxidase that catalyzes the reduction of hydrogen peroxide and organic hydroperoxides to water and alcohols, respectively. Plays a role in cell protection against oxidative stress by detoxifying peroxides.</text>
</comment>
<evidence type="ECO:0000256" key="6">
    <source>
        <dbReference type="HAMAP-Rule" id="MF_00269"/>
    </source>
</evidence>
<accession>A0A4R2E8H5</accession>
<comment type="catalytic activity">
    <reaction evidence="6">
        <text>a hydroperoxide + [thioredoxin]-dithiol = an alcohol + [thioredoxin]-disulfide + H2O</text>
        <dbReference type="Rhea" id="RHEA:62620"/>
        <dbReference type="Rhea" id="RHEA-COMP:10698"/>
        <dbReference type="Rhea" id="RHEA-COMP:10700"/>
        <dbReference type="ChEBI" id="CHEBI:15377"/>
        <dbReference type="ChEBI" id="CHEBI:29950"/>
        <dbReference type="ChEBI" id="CHEBI:30879"/>
        <dbReference type="ChEBI" id="CHEBI:35924"/>
        <dbReference type="ChEBI" id="CHEBI:50058"/>
        <dbReference type="EC" id="1.11.1.24"/>
    </reaction>
</comment>
<dbReference type="PANTHER" id="PTHR43110:SF1">
    <property type="entry name" value="THIOL PEROXIDASE"/>
    <property type="match status" value="1"/>
</dbReference>
<dbReference type="OrthoDB" id="9781543at2"/>
<comment type="caution">
    <text evidence="6">Lacks conserved residue(s) required for the propagation of feature annotation.</text>
</comment>
<evidence type="ECO:0000256" key="3">
    <source>
        <dbReference type="ARBA" id="ARBA00023002"/>
    </source>
</evidence>
<feature type="active site" description="Cysteine sulfenic acid (-SOH) intermediate" evidence="6">
    <location>
        <position position="64"/>
    </location>
</feature>
<name>A0A4R2E8H5_9BACT</name>
<dbReference type="Pfam" id="PF08534">
    <property type="entry name" value="Redoxin"/>
    <property type="match status" value="1"/>
</dbReference>
<keyword evidence="3 6" id="KW-0560">Oxidoreductase</keyword>
<reference evidence="8 9" key="1">
    <citation type="submission" date="2019-03" db="EMBL/GenBank/DDBJ databases">
        <title>Genomic Encyclopedia of Archaeal and Bacterial Type Strains, Phase II (KMG-II): from individual species to whole genera.</title>
        <authorList>
            <person name="Goeker M."/>
        </authorList>
    </citation>
    <scope>NUCLEOTIDE SEQUENCE [LARGE SCALE GENOMIC DNA]</scope>
    <source>
        <strain evidence="8 9">RL-C</strain>
    </source>
</reference>
<keyword evidence="5 6" id="KW-0676">Redox-active center</keyword>
<sequence>MNKNNTKVKFAGNFITLLGNEVAVGQNAPDFTAVGADLKPIGLKDFYGKVKVISVFPSIDTGICATQTRTFNKEAASLSNDIVIVNISNDLPFAQKRFCGAEGIDKAITVSDHKDVDFGTKYGFLIEELRLLARGVVVLDKNNIVKYVEYVPEVTTEPNYTAALEVAKQLV</sequence>
<dbReference type="EC" id="1.11.1.24" evidence="6"/>
<evidence type="ECO:0000256" key="4">
    <source>
        <dbReference type="ARBA" id="ARBA00023157"/>
    </source>
</evidence>
<dbReference type="InterPro" id="IPR013766">
    <property type="entry name" value="Thioredoxin_domain"/>
</dbReference>
<dbReference type="NCBIfam" id="NF001808">
    <property type="entry name" value="PRK00522.1"/>
    <property type="match status" value="1"/>
</dbReference>
<evidence type="ECO:0000256" key="2">
    <source>
        <dbReference type="ARBA" id="ARBA00022862"/>
    </source>
</evidence>
<evidence type="ECO:0000313" key="9">
    <source>
        <dbReference type="Proteomes" id="UP000294830"/>
    </source>
</evidence>
<evidence type="ECO:0000259" key="7">
    <source>
        <dbReference type="PROSITE" id="PS51352"/>
    </source>
</evidence>